<reference evidence="1" key="1">
    <citation type="submission" date="2022-02" db="EMBL/GenBank/DDBJ databases">
        <title>Plant Genome Project.</title>
        <authorList>
            <person name="Zhang R.-G."/>
        </authorList>
    </citation>
    <scope>NUCLEOTIDE SEQUENCE</scope>
    <source>
        <strain evidence="1">AT1</strain>
    </source>
</reference>
<accession>A0ACC0NAY9</accession>
<name>A0ACC0NAY9_RHOML</name>
<dbReference type="Proteomes" id="UP001062846">
    <property type="component" value="Chromosome 6"/>
</dbReference>
<sequence length="80" mass="9374">MNALILPPHPPFQNFLIIRVDEDNAANNNWDQYASSHSTYPTSNWEVEHVNPPTDRVLVSYTLKSRNLFFNRDNDFLKVK</sequence>
<keyword evidence="2" id="KW-1185">Reference proteome</keyword>
<evidence type="ECO:0000313" key="1">
    <source>
        <dbReference type="EMBL" id="KAI8550360.1"/>
    </source>
</evidence>
<comment type="caution">
    <text evidence="1">The sequence shown here is derived from an EMBL/GenBank/DDBJ whole genome shotgun (WGS) entry which is preliminary data.</text>
</comment>
<proteinExistence type="predicted"/>
<dbReference type="EMBL" id="CM046393">
    <property type="protein sequence ID" value="KAI8550360.1"/>
    <property type="molecule type" value="Genomic_DNA"/>
</dbReference>
<evidence type="ECO:0000313" key="2">
    <source>
        <dbReference type="Proteomes" id="UP001062846"/>
    </source>
</evidence>
<organism evidence="1 2">
    <name type="scientific">Rhododendron molle</name>
    <name type="common">Chinese azalea</name>
    <name type="synonym">Azalea mollis</name>
    <dbReference type="NCBI Taxonomy" id="49168"/>
    <lineage>
        <taxon>Eukaryota</taxon>
        <taxon>Viridiplantae</taxon>
        <taxon>Streptophyta</taxon>
        <taxon>Embryophyta</taxon>
        <taxon>Tracheophyta</taxon>
        <taxon>Spermatophyta</taxon>
        <taxon>Magnoliopsida</taxon>
        <taxon>eudicotyledons</taxon>
        <taxon>Gunneridae</taxon>
        <taxon>Pentapetalae</taxon>
        <taxon>asterids</taxon>
        <taxon>Ericales</taxon>
        <taxon>Ericaceae</taxon>
        <taxon>Ericoideae</taxon>
        <taxon>Rhodoreae</taxon>
        <taxon>Rhododendron</taxon>
    </lineage>
</organism>
<gene>
    <name evidence="1" type="ORF">RHMOL_Rhmol06G0099700</name>
</gene>
<protein>
    <submittedName>
        <fullName evidence="1">Uncharacterized protein</fullName>
    </submittedName>
</protein>